<evidence type="ECO:0000313" key="3">
    <source>
        <dbReference type="EMBL" id="XCB24153.1"/>
    </source>
</evidence>
<gene>
    <name evidence="3" type="ORF">RBB81_09575</name>
</gene>
<keyword evidence="1" id="KW-1133">Transmembrane helix</keyword>
<name>A0AAU7Z5F9_9BACT</name>
<feature type="transmembrane region" description="Helical" evidence="1">
    <location>
        <begin position="273"/>
        <end position="292"/>
    </location>
</feature>
<feature type="domain" description="Acyltransferase 3" evidence="2">
    <location>
        <begin position="14"/>
        <end position="354"/>
    </location>
</feature>
<keyword evidence="3" id="KW-0012">Acyltransferase</keyword>
<feature type="transmembrane region" description="Helical" evidence="1">
    <location>
        <begin position="57"/>
        <end position="77"/>
    </location>
</feature>
<dbReference type="GO" id="GO:0016747">
    <property type="term" value="F:acyltransferase activity, transferring groups other than amino-acyl groups"/>
    <property type="evidence" value="ECO:0007669"/>
    <property type="project" value="InterPro"/>
</dbReference>
<feature type="transmembrane region" description="Helical" evidence="1">
    <location>
        <begin position="242"/>
        <end position="261"/>
    </location>
</feature>
<reference evidence="3" key="1">
    <citation type="submission" date="2023-08" db="EMBL/GenBank/DDBJ databases">
        <authorList>
            <person name="Messyasz A."/>
            <person name="Mannisto M.K."/>
            <person name="Kerkhof L.J."/>
            <person name="Haggblom M."/>
        </authorList>
    </citation>
    <scope>NUCLEOTIDE SEQUENCE</scope>
    <source>
        <strain evidence="3">M8UP39</strain>
    </source>
</reference>
<dbReference type="EMBL" id="CP132938">
    <property type="protein sequence ID" value="XCB24153.1"/>
    <property type="molecule type" value="Genomic_DNA"/>
</dbReference>
<dbReference type="KEGG" id="tgi:RBB81_09575"/>
<dbReference type="Pfam" id="PF01757">
    <property type="entry name" value="Acyl_transf_3"/>
    <property type="match status" value="1"/>
</dbReference>
<dbReference type="PANTHER" id="PTHR23028:SF53">
    <property type="entry name" value="ACYL_TRANSF_3 DOMAIN-CONTAINING PROTEIN"/>
    <property type="match status" value="1"/>
</dbReference>
<feature type="transmembrane region" description="Helical" evidence="1">
    <location>
        <begin position="185"/>
        <end position="203"/>
    </location>
</feature>
<feature type="transmembrane region" description="Helical" evidence="1">
    <location>
        <begin position="215"/>
        <end position="235"/>
    </location>
</feature>
<accession>A0AAU7Z5F9</accession>
<dbReference type="InterPro" id="IPR002656">
    <property type="entry name" value="Acyl_transf_3_dom"/>
</dbReference>
<keyword evidence="1" id="KW-0812">Transmembrane</keyword>
<keyword evidence="3" id="KW-0808">Transferase</keyword>
<dbReference type="GO" id="GO:0016020">
    <property type="term" value="C:membrane"/>
    <property type="evidence" value="ECO:0007669"/>
    <property type="project" value="TreeGrafter"/>
</dbReference>
<reference evidence="3" key="2">
    <citation type="journal article" date="2024" name="Environ. Microbiol.">
        <title>Genome analysis and description of Tunturibacter gen. nov. expands the diversity of Terriglobia in tundra soils.</title>
        <authorList>
            <person name="Messyasz A."/>
            <person name="Mannisto M.K."/>
            <person name="Kerkhof L.J."/>
            <person name="Haggblom M.M."/>
        </authorList>
    </citation>
    <scope>NUCLEOTIDE SEQUENCE</scope>
    <source>
        <strain evidence="3">M8UP39</strain>
    </source>
</reference>
<evidence type="ECO:0000256" key="1">
    <source>
        <dbReference type="SAM" id="Phobius"/>
    </source>
</evidence>
<dbReference type="GO" id="GO:0000271">
    <property type="term" value="P:polysaccharide biosynthetic process"/>
    <property type="evidence" value="ECO:0007669"/>
    <property type="project" value="TreeGrafter"/>
</dbReference>
<feature type="transmembrane region" description="Helical" evidence="1">
    <location>
        <begin position="98"/>
        <end position="118"/>
    </location>
</feature>
<feature type="transmembrane region" description="Helical" evidence="1">
    <location>
        <begin position="343"/>
        <end position="363"/>
    </location>
</feature>
<dbReference type="RefSeq" id="WP_353073529.1">
    <property type="nucleotide sequence ID" value="NZ_CP132938.1"/>
</dbReference>
<dbReference type="EC" id="2.3.-.-" evidence="3"/>
<organism evidence="3">
    <name type="scientific">Tunturiibacter gelidiferens</name>
    <dbReference type="NCBI Taxonomy" id="3069689"/>
    <lineage>
        <taxon>Bacteria</taxon>
        <taxon>Pseudomonadati</taxon>
        <taxon>Acidobacteriota</taxon>
        <taxon>Terriglobia</taxon>
        <taxon>Terriglobales</taxon>
        <taxon>Acidobacteriaceae</taxon>
        <taxon>Tunturiibacter</taxon>
    </lineage>
</organism>
<feature type="transmembrane region" description="Helical" evidence="1">
    <location>
        <begin position="313"/>
        <end position="331"/>
    </location>
</feature>
<dbReference type="InterPro" id="IPR050879">
    <property type="entry name" value="Acyltransferase_3"/>
</dbReference>
<dbReference type="PANTHER" id="PTHR23028">
    <property type="entry name" value="ACETYLTRANSFERASE"/>
    <property type="match status" value="1"/>
</dbReference>
<sequence>MVGRQASLIWSRLDGVDLLRGLAICLVLMNHVNMRLLGAEVSYTQGLPRQLVSSLVWNGQFGVQIFFVISGFLITSTTLRRWGSVSAVNVGDFYRLRFARIAPLMLLVFAILSLLHFAHVKEFVVSQKTGGLGRALAAALTFRVNVLEARSGYLPANWDVLWSLSVEEMFYLCFPLACRVFRRTSFLSGLLFVFVVLGPFARAQAFNHNPIWREYSYLGGMDGIALGCLTALLSAKARFSGMTLRVLGATGMTMLVSVLGFSIRVESLGLGRAGLDMTVLALGVCLLLIAVAQTRWQAPTLLRPLARAGGLSYEIYLTHVFVVLSLFHIFLSMNNPVRAVPAMFLAVLLLSGLLGALISRVYSEPMNRWFRTRWVKDAVRDGFALKTETIAKRATAVPL</sequence>
<evidence type="ECO:0000259" key="2">
    <source>
        <dbReference type="Pfam" id="PF01757"/>
    </source>
</evidence>
<dbReference type="AlphaFoldDB" id="A0AAU7Z5F9"/>
<proteinExistence type="predicted"/>
<protein>
    <submittedName>
        <fullName evidence="3">Acyltransferase</fullName>
        <ecNumber evidence="3">2.3.-.-</ecNumber>
    </submittedName>
</protein>
<keyword evidence="1" id="KW-0472">Membrane</keyword>